<proteinExistence type="predicted"/>
<dbReference type="PANTHER" id="PTHR48081:SF6">
    <property type="entry name" value="PEPTIDASE S9 PROLYL OLIGOPEPTIDASE CATALYTIC DOMAIN-CONTAINING PROTEIN"/>
    <property type="match status" value="1"/>
</dbReference>
<feature type="chain" id="PRO_5032716746" evidence="2">
    <location>
        <begin position="28"/>
        <end position="319"/>
    </location>
</feature>
<feature type="signal peptide" evidence="2">
    <location>
        <begin position="1"/>
        <end position="27"/>
    </location>
</feature>
<evidence type="ECO:0000259" key="3">
    <source>
        <dbReference type="Pfam" id="PF07859"/>
    </source>
</evidence>
<evidence type="ECO:0000313" key="4">
    <source>
        <dbReference type="EMBL" id="NIJ18032.1"/>
    </source>
</evidence>
<evidence type="ECO:0000313" key="5">
    <source>
        <dbReference type="Proteomes" id="UP000576821"/>
    </source>
</evidence>
<dbReference type="InterPro" id="IPR050300">
    <property type="entry name" value="GDXG_lipolytic_enzyme"/>
</dbReference>
<organism evidence="4 5">
    <name type="scientific">Sphingobium vermicomposti</name>
    <dbReference type="NCBI Taxonomy" id="529005"/>
    <lineage>
        <taxon>Bacteria</taxon>
        <taxon>Pseudomonadati</taxon>
        <taxon>Pseudomonadota</taxon>
        <taxon>Alphaproteobacteria</taxon>
        <taxon>Sphingomonadales</taxon>
        <taxon>Sphingomonadaceae</taxon>
        <taxon>Sphingobium</taxon>
    </lineage>
</organism>
<evidence type="ECO:0000256" key="2">
    <source>
        <dbReference type="SAM" id="SignalP"/>
    </source>
</evidence>
<dbReference type="PANTHER" id="PTHR48081">
    <property type="entry name" value="AB HYDROLASE SUPERFAMILY PROTEIN C4A8.06C"/>
    <property type="match status" value="1"/>
</dbReference>
<comment type="caution">
    <text evidence="4">The sequence shown here is derived from an EMBL/GenBank/DDBJ whole genome shotgun (WGS) entry which is preliminary data.</text>
</comment>
<dbReference type="Gene3D" id="3.40.50.1820">
    <property type="entry name" value="alpha/beta hydrolase"/>
    <property type="match status" value="1"/>
</dbReference>
<dbReference type="InterPro" id="IPR013094">
    <property type="entry name" value="AB_hydrolase_3"/>
</dbReference>
<accession>A0A846M825</accession>
<dbReference type="GO" id="GO:0016787">
    <property type="term" value="F:hydrolase activity"/>
    <property type="evidence" value="ECO:0007669"/>
    <property type="project" value="UniProtKB-KW"/>
</dbReference>
<dbReference type="InterPro" id="IPR029058">
    <property type="entry name" value="AB_hydrolase_fold"/>
</dbReference>
<dbReference type="Proteomes" id="UP000576821">
    <property type="component" value="Unassembled WGS sequence"/>
</dbReference>
<keyword evidence="5" id="KW-1185">Reference proteome</keyword>
<name>A0A846M825_9SPHN</name>
<feature type="domain" description="Alpha/beta hydrolase fold-3" evidence="3">
    <location>
        <begin position="167"/>
        <end position="231"/>
    </location>
</feature>
<evidence type="ECO:0000256" key="1">
    <source>
        <dbReference type="ARBA" id="ARBA00022801"/>
    </source>
</evidence>
<gene>
    <name evidence="4" type="ORF">FHS54_003032</name>
</gene>
<protein>
    <submittedName>
        <fullName evidence="4">Acetyl esterase/lipase</fullName>
    </submittedName>
</protein>
<keyword evidence="2" id="KW-0732">Signal</keyword>
<keyword evidence="1" id="KW-0378">Hydrolase</keyword>
<dbReference type="Pfam" id="PF07859">
    <property type="entry name" value="Abhydrolase_3"/>
    <property type="match status" value="1"/>
</dbReference>
<reference evidence="4 5" key="1">
    <citation type="submission" date="2020-03" db="EMBL/GenBank/DDBJ databases">
        <title>Genomic Encyclopedia of Type Strains, Phase IV (KMG-IV): sequencing the most valuable type-strain genomes for metagenomic binning, comparative biology and taxonomic classification.</title>
        <authorList>
            <person name="Goeker M."/>
        </authorList>
    </citation>
    <scope>NUCLEOTIDE SEQUENCE [LARGE SCALE GENOMIC DNA]</scope>
    <source>
        <strain evidence="4 5">DSM 21299</strain>
    </source>
</reference>
<sequence length="319" mass="33955">MKMLDRRTGWMLAAVAMAQSGVAAAEAAKVKAAVSEILPVSMAEPGAIPLYPQVRGKKAKAAEAENWTVVRGEGRSVRNVTVPTLTPFLPEAGKANGAAVVVAPGGGFMALSMDHEGYKVARQLADRGIAAFVLKYRLIPTPADQQEANRAIIARLGAAFRGGPDVPKLEKPEATEDAITALRMVRADAAKWGVDPARVGMIGFSAGAITALNTVLQAPADQRPAFFGYVYGPQTAVAVPADAPPMFDAIAMDDQLFKTMGFPIVEAWHKAKRKVEIHGYQKGYHGFGLGRPGTTTTLLMDEFHAWLAMQGFLGSQTKK</sequence>
<dbReference type="SUPFAM" id="SSF53474">
    <property type="entry name" value="alpha/beta-Hydrolases"/>
    <property type="match status" value="1"/>
</dbReference>
<dbReference type="AlphaFoldDB" id="A0A846M825"/>
<dbReference type="RefSeq" id="WP_243855790.1">
    <property type="nucleotide sequence ID" value="NZ_JAASQR010000004.1"/>
</dbReference>
<dbReference type="EMBL" id="JAASQR010000004">
    <property type="protein sequence ID" value="NIJ18032.1"/>
    <property type="molecule type" value="Genomic_DNA"/>
</dbReference>